<protein>
    <recommendedName>
        <fullName evidence="8">DNA 3'-5' helicase</fullName>
        <ecNumber evidence="8">5.6.2.4</ecNumber>
    </recommendedName>
</protein>
<dbReference type="InterPro" id="IPR014017">
    <property type="entry name" value="DNA_helicase_UvrD-like_C"/>
</dbReference>
<evidence type="ECO:0000256" key="10">
    <source>
        <dbReference type="PROSITE-ProRule" id="PRU00560"/>
    </source>
</evidence>
<dbReference type="Gene3D" id="1.10.10.160">
    <property type="match status" value="1"/>
</dbReference>
<evidence type="ECO:0000256" key="1">
    <source>
        <dbReference type="ARBA" id="ARBA00009922"/>
    </source>
</evidence>
<keyword evidence="4 10" id="KW-0347">Helicase</keyword>
<evidence type="ECO:0000259" key="12">
    <source>
        <dbReference type="PROSITE" id="PS51217"/>
    </source>
</evidence>
<dbReference type="CDD" id="cd17932">
    <property type="entry name" value="DEXQc_UvrD"/>
    <property type="match status" value="1"/>
</dbReference>
<evidence type="ECO:0000256" key="2">
    <source>
        <dbReference type="ARBA" id="ARBA00022741"/>
    </source>
</evidence>
<dbReference type="Pfam" id="PF13361">
    <property type="entry name" value="UvrD_C"/>
    <property type="match status" value="1"/>
</dbReference>
<keyword evidence="14" id="KW-1185">Reference proteome</keyword>
<dbReference type="GO" id="GO:0033202">
    <property type="term" value="C:DNA helicase complex"/>
    <property type="evidence" value="ECO:0007669"/>
    <property type="project" value="TreeGrafter"/>
</dbReference>
<dbReference type="Gene3D" id="3.40.50.300">
    <property type="entry name" value="P-loop containing nucleotide triphosphate hydrolases"/>
    <property type="match status" value="3"/>
</dbReference>
<dbReference type="SUPFAM" id="SSF52540">
    <property type="entry name" value="P-loop containing nucleoside triphosphate hydrolases"/>
    <property type="match status" value="1"/>
</dbReference>
<feature type="domain" description="UvrD-like helicase C-terminal" evidence="12">
    <location>
        <begin position="349"/>
        <end position="650"/>
    </location>
</feature>
<dbReference type="EC" id="5.6.2.4" evidence="8"/>
<dbReference type="RefSeq" id="WP_061786989.1">
    <property type="nucleotide sequence ID" value="NZ_LR134406.1"/>
</dbReference>
<dbReference type="Pfam" id="PF00580">
    <property type="entry name" value="UvrD-helicase"/>
    <property type="match status" value="1"/>
</dbReference>
<sequence>MKPLNDPGDLCEALGIPFSPEQLNAICDPLEPQVIVAGAGTGKTTVMAARVVWLVGTGQVRAEQVLGLTFTRKAAAELGGRICHALERADLASRDETEGGEMVLTYDAFAARLVREHGLRLGIEADARLLSGASRFRVAARAVAEHPLPLEHLSRLSPRQLPERVLALDAALGSHLATPAQVREFSLRARARFEKAPLWRGSPTKAVLEAQGAIDERLELLELVETYRELKKKLGLVEFADQQAQAVELAQSFPAVGATLRQRFRVVLLDEYQDTSSAQAILLRALFSGADTASGRGFPVTAVGDPNQAIYGWRGAAASNILGFPTHFPGATGEPAKEFTLTINRRSGSRILEVGNALAEPLTRNRGGGVELRPGEGAPDGEVRVLCFDTLAEELDWLATDVTARHAEGTAWRDIAVLTRRNDVLTSVWERLREHDVPVEIVGIGGLLRLPEIAPVVATLKVLADPLANAEVAGLLTGERWRLGLADLAALARRARELAPGEAAEEPLPLPEELTELVSRADPACAPSLLDAMNDPGQAAISGEGRARLERFTSELAELRRHLDEPVPELVRRVISRLGLEAEQLVRGDTSQLARFIAACSTYPDIDGDGSLAGLLAWLDAEEEHGDALERATPTAADSVKLLTVHRAKGLEWHTVYLPALSEGVFPGTDRTGNWSTNSRLLPAPLRGDADAIPQLADYSKRGIDAYREELKQEHRLSEDRLAYVAATRAKRLLVVSAHTWAPGLKRARGRSRYFEDAAALHEGSSMPPPLEENPRPTAARTAAWPVPVTDRAAATAHAAALVRQAREVIASGGDETGWVWGSGVASAAEQERIAAWDRDAAFLAEQLTRRTNRNLTLPAGLSATALMELRKNPVGFAERLARRMPREPKRSTRLGERFHEWVMARFSVSPGFDELEFRARAEEPELERLKRAFEASRFANLTPLGIEVPFLLRWESLVLRGRIDAVFPSDDPAFDALVVDWKIGDSNADPLQLAIYRQAWAKARGLEPGRVATAFHHVLANRLEPVVASPELIRAATAAIIP</sequence>
<evidence type="ECO:0000313" key="13">
    <source>
        <dbReference type="EMBL" id="VEH70177.1"/>
    </source>
</evidence>
<evidence type="ECO:0000256" key="5">
    <source>
        <dbReference type="ARBA" id="ARBA00022840"/>
    </source>
</evidence>
<evidence type="ECO:0000256" key="9">
    <source>
        <dbReference type="ARBA" id="ARBA00048988"/>
    </source>
</evidence>
<comment type="catalytic activity">
    <reaction evidence="7">
        <text>Couples ATP hydrolysis with the unwinding of duplex DNA by translocating in the 3'-5' direction.</text>
        <dbReference type="EC" id="5.6.2.4"/>
    </reaction>
</comment>
<keyword evidence="2 10" id="KW-0547">Nucleotide-binding</keyword>
<comment type="similarity">
    <text evidence="1">Belongs to the helicase family. UvrD subfamily.</text>
</comment>
<dbReference type="Gene3D" id="1.10.486.10">
    <property type="entry name" value="PCRA, domain 4"/>
    <property type="match status" value="1"/>
</dbReference>
<dbReference type="Proteomes" id="UP000273044">
    <property type="component" value="Chromosome"/>
</dbReference>
<evidence type="ECO:0000259" key="11">
    <source>
        <dbReference type="PROSITE" id="PS51198"/>
    </source>
</evidence>
<dbReference type="InterPro" id="IPR000212">
    <property type="entry name" value="DNA_helicase_UvrD/REP"/>
</dbReference>
<evidence type="ECO:0000256" key="4">
    <source>
        <dbReference type="ARBA" id="ARBA00022806"/>
    </source>
</evidence>
<dbReference type="GO" id="GO:0005524">
    <property type="term" value="F:ATP binding"/>
    <property type="evidence" value="ECO:0007669"/>
    <property type="project" value="UniProtKB-UniRule"/>
</dbReference>
<dbReference type="PANTHER" id="PTHR11070:SF55">
    <property type="entry name" value="DNA 3'-5' HELICASE"/>
    <property type="match status" value="1"/>
</dbReference>
<reference evidence="13 14" key="1">
    <citation type="submission" date="2018-12" db="EMBL/GenBank/DDBJ databases">
        <authorList>
            <consortium name="Pathogen Informatics"/>
        </authorList>
    </citation>
    <scope>NUCLEOTIDE SEQUENCE [LARGE SCALE GENOMIC DNA]</scope>
    <source>
        <strain evidence="13 14">NCTC12967</strain>
    </source>
</reference>
<dbReference type="PANTHER" id="PTHR11070">
    <property type="entry name" value="UVRD / RECB / PCRA DNA HELICASE FAMILY MEMBER"/>
    <property type="match status" value="1"/>
</dbReference>
<dbReference type="GO" id="GO:0005829">
    <property type="term" value="C:cytosol"/>
    <property type="evidence" value="ECO:0007669"/>
    <property type="project" value="TreeGrafter"/>
</dbReference>
<dbReference type="InterPro" id="IPR014016">
    <property type="entry name" value="UvrD-like_ATP-bd"/>
</dbReference>
<dbReference type="GeneID" id="64406938"/>
<evidence type="ECO:0000256" key="8">
    <source>
        <dbReference type="ARBA" id="ARBA00034808"/>
    </source>
</evidence>
<dbReference type="GO" id="GO:0000725">
    <property type="term" value="P:recombinational repair"/>
    <property type="evidence" value="ECO:0007669"/>
    <property type="project" value="TreeGrafter"/>
</dbReference>
<dbReference type="InterPro" id="IPR027417">
    <property type="entry name" value="P-loop_NTPase"/>
</dbReference>
<proteinExistence type="inferred from homology"/>
<dbReference type="PROSITE" id="PS51217">
    <property type="entry name" value="UVRD_HELICASE_CTER"/>
    <property type="match status" value="1"/>
</dbReference>
<dbReference type="GO" id="GO:0003677">
    <property type="term" value="F:DNA binding"/>
    <property type="evidence" value="ECO:0007669"/>
    <property type="project" value="InterPro"/>
</dbReference>
<evidence type="ECO:0000256" key="3">
    <source>
        <dbReference type="ARBA" id="ARBA00022801"/>
    </source>
</evidence>
<name>A0A448MYD6_9ACTN</name>
<dbReference type="PROSITE" id="PS51198">
    <property type="entry name" value="UVRD_HELICASE_ATP_BIND"/>
    <property type="match status" value="1"/>
</dbReference>
<dbReference type="EMBL" id="LR134406">
    <property type="protein sequence ID" value="VEH70177.1"/>
    <property type="molecule type" value="Genomic_DNA"/>
</dbReference>
<feature type="domain" description="UvrD-like helicase ATP-binding" evidence="11">
    <location>
        <begin position="16"/>
        <end position="348"/>
    </location>
</feature>
<keyword evidence="3 10" id="KW-0378">Hydrolase</keyword>
<evidence type="ECO:0000256" key="7">
    <source>
        <dbReference type="ARBA" id="ARBA00034617"/>
    </source>
</evidence>
<keyword evidence="5 10" id="KW-0067">ATP-binding</keyword>
<dbReference type="InterPro" id="IPR013986">
    <property type="entry name" value="DExx_box_DNA_helicase_dom_sf"/>
</dbReference>
<dbReference type="GO" id="GO:0043138">
    <property type="term" value="F:3'-5' DNA helicase activity"/>
    <property type="evidence" value="ECO:0007669"/>
    <property type="project" value="UniProtKB-EC"/>
</dbReference>
<keyword evidence="6" id="KW-0413">Isomerase</keyword>
<evidence type="ECO:0000313" key="14">
    <source>
        <dbReference type="Proteomes" id="UP000273044"/>
    </source>
</evidence>
<feature type="binding site" evidence="10">
    <location>
        <begin position="37"/>
        <end position="44"/>
    </location>
    <ligand>
        <name>ATP</name>
        <dbReference type="ChEBI" id="CHEBI:30616"/>
    </ligand>
</feature>
<accession>A0A448MYD6</accession>
<evidence type="ECO:0000256" key="6">
    <source>
        <dbReference type="ARBA" id="ARBA00023235"/>
    </source>
</evidence>
<dbReference type="AlphaFoldDB" id="A0A448MYD6"/>
<organism evidence="13 14">
    <name type="scientific">Arachnia propionica</name>
    <dbReference type="NCBI Taxonomy" id="1750"/>
    <lineage>
        <taxon>Bacteria</taxon>
        <taxon>Bacillati</taxon>
        <taxon>Actinomycetota</taxon>
        <taxon>Actinomycetes</taxon>
        <taxon>Propionibacteriales</taxon>
        <taxon>Propionibacteriaceae</taxon>
        <taxon>Arachnia</taxon>
    </lineage>
</organism>
<comment type="catalytic activity">
    <reaction evidence="9">
        <text>ATP + H2O = ADP + phosphate + H(+)</text>
        <dbReference type="Rhea" id="RHEA:13065"/>
        <dbReference type="ChEBI" id="CHEBI:15377"/>
        <dbReference type="ChEBI" id="CHEBI:15378"/>
        <dbReference type="ChEBI" id="CHEBI:30616"/>
        <dbReference type="ChEBI" id="CHEBI:43474"/>
        <dbReference type="ChEBI" id="CHEBI:456216"/>
        <dbReference type="EC" id="5.6.2.4"/>
    </reaction>
</comment>
<dbReference type="GO" id="GO:0016887">
    <property type="term" value="F:ATP hydrolysis activity"/>
    <property type="evidence" value="ECO:0007669"/>
    <property type="project" value="RHEA"/>
</dbReference>
<gene>
    <name evidence="13" type="primary">pcrA_1</name>
    <name evidence="13" type="ORF">NCTC12967_01466</name>
</gene>